<organism evidence="2 3">
    <name type="scientific">Nonomuraea helvata</name>
    <dbReference type="NCBI Taxonomy" id="37484"/>
    <lineage>
        <taxon>Bacteria</taxon>
        <taxon>Bacillati</taxon>
        <taxon>Actinomycetota</taxon>
        <taxon>Actinomycetes</taxon>
        <taxon>Streptosporangiales</taxon>
        <taxon>Streptosporangiaceae</taxon>
        <taxon>Nonomuraea</taxon>
    </lineage>
</organism>
<dbReference type="Pfam" id="PF11716">
    <property type="entry name" value="MDMPI_N"/>
    <property type="match status" value="1"/>
</dbReference>
<dbReference type="Proteomes" id="UP001589532">
    <property type="component" value="Unassembled WGS sequence"/>
</dbReference>
<evidence type="ECO:0000259" key="1">
    <source>
        <dbReference type="Pfam" id="PF11716"/>
    </source>
</evidence>
<proteinExistence type="predicted"/>
<evidence type="ECO:0000313" key="2">
    <source>
        <dbReference type="EMBL" id="MFB9627714.1"/>
    </source>
</evidence>
<keyword evidence="2" id="KW-0413">Isomerase</keyword>
<keyword evidence="3" id="KW-1185">Reference proteome</keyword>
<sequence length="202" mass="21314">MCEQTSASAAGVALLERAIEYALGSLRIVTTAALCRATPCADWNLQRLLDHLADSLQTLNAAATGRIALPPAISRGACRNPALLLRDGATEVLALWTATLASNRTGGAPPGNQMIAIADHHLTSPVVAAVGAIEIAVHGWDVARSCGEHRPIPSLMADELLDLAQLFVTGDDRPHRFAPRVTVSPHAPAEDRLLAYLGRDPN</sequence>
<feature type="domain" description="Mycothiol-dependent maleylpyruvate isomerase metal-binding" evidence="1">
    <location>
        <begin position="22"/>
        <end position="143"/>
    </location>
</feature>
<reference evidence="2 3" key="1">
    <citation type="submission" date="2024-09" db="EMBL/GenBank/DDBJ databases">
        <authorList>
            <person name="Sun Q."/>
            <person name="Mori K."/>
        </authorList>
    </citation>
    <scope>NUCLEOTIDE SEQUENCE [LARGE SCALE GENOMIC DNA]</scope>
    <source>
        <strain evidence="2 3">JCM 3143</strain>
    </source>
</reference>
<dbReference type="EMBL" id="JBHMBW010000037">
    <property type="protein sequence ID" value="MFB9627714.1"/>
    <property type="molecule type" value="Genomic_DNA"/>
</dbReference>
<name>A0ABV5S9N3_9ACTN</name>
<comment type="caution">
    <text evidence="2">The sequence shown here is derived from an EMBL/GenBank/DDBJ whole genome shotgun (WGS) entry which is preliminary data.</text>
</comment>
<evidence type="ECO:0000313" key="3">
    <source>
        <dbReference type="Proteomes" id="UP001589532"/>
    </source>
</evidence>
<dbReference type="RefSeq" id="WP_344987193.1">
    <property type="nucleotide sequence ID" value="NZ_BAAAXV010000001.1"/>
</dbReference>
<dbReference type="InterPro" id="IPR034660">
    <property type="entry name" value="DinB/YfiT-like"/>
</dbReference>
<gene>
    <name evidence="2" type="ORF">ACFFSA_31925</name>
</gene>
<dbReference type="NCBIfam" id="TIGR03083">
    <property type="entry name" value="maleylpyruvate isomerase family mycothiol-dependent enzyme"/>
    <property type="match status" value="1"/>
</dbReference>
<protein>
    <submittedName>
        <fullName evidence="2">Maleylpyruvate isomerase family mycothiol-dependent enzyme</fullName>
    </submittedName>
</protein>
<dbReference type="GO" id="GO:0016853">
    <property type="term" value="F:isomerase activity"/>
    <property type="evidence" value="ECO:0007669"/>
    <property type="project" value="UniProtKB-KW"/>
</dbReference>
<dbReference type="InterPro" id="IPR017517">
    <property type="entry name" value="Maleyloyr_isom"/>
</dbReference>
<dbReference type="InterPro" id="IPR024344">
    <property type="entry name" value="MDMPI_metal-binding"/>
</dbReference>
<accession>A0ABV5S9N3</accession>
<dbReference type="SUPFAM" id="SSF109854">
    <property type="entry name" value="DinB/YfiT-like putative metalloenzymes"/>
    <property type="match status" value="1"/>
</dbReference>